<evidence type="ECO:0000256" key="1">
    <source>
        <dbReference type="SAM" id="Phobius"/>
    </source>
</evidence>
<dbReference type="InterPro" id="IPR021762">
    <property type="entry name" value="DUF3325"/>
</dbReference>
<organism evidence="2 3">
    <name type="scientific">Paracidovorax wautersii</name>
    <dbReference type="NCBI Taxonomy" id="1177982"/>
    <lineage>
        <taxon>Bacteria</taxon>
        <taxon>Pseudomonadati</taxon>
        <taxon>Pseudomonadota</taxon>
        <taxon>Betaproteobacteria</taxon>
        <taxon>Burkholderiales</taxon>
        <taxon>Comamonadaceae</taxon>
        <taxon>Paracidovorax</taxon>
    </lineage>
</organism>
<feature type="transmembrane region" description="Helical" evidence="1">
    <location>
        <begin position="45"/>
        <end position="65"/>
    </location>
</feature>
<accession>A0ABU1IB80</accession>
<dbReference type="Proteomes" id="UP001267710">
    <property type="component" value="Unassembled WGS sequence"/>
</dbReference>
<comment type="caution">
    <text evidence="2">The sequence shown here is derived from an EMBL/GenBank/DDBJ whole genome shotgun (WGS) entry which is preliminary data.</text>
</comment>
<sequence length="118" mass="12399">MSPLHFTLALSSCIAAFASLGLAMDRHYEDSYGRGKEPGPGLRRALRLAGTAGLLASLWACIAAVGAAQGWVFWFGVMTLSALAVVLLFTYAPRRTMRVLQIGTALAGACAAAAWLGR</sequence>
<keyword evidence="3" id="KW-1185">Reference proteome</keyword>
<gene>
    <name evidence="2" type="ORF">QE399_002174</name>
</gene>
<reference evidence="2 3" key="1">
    <citation type="submission" date="2023-08" db="EMBL/GenBank/DDBJ databases">
        <title>Functional and genomic diversity of the sorghum phyllosphere microbiome.</title>
        <authorList>
            <person name="Shade A."/>
        </authorList>
    </citation>
    <scope>NUCLEOTIDE SEQUENCE [LARGE SCALE GENOMIC DNA]</scope>
    <source>
        <strain evidence="2 3">SORGH_AS_0335</strain>
    </source>
</reference>
<evidence type="ECO:0000313" key="3">
    <source>
        <dbReference type="Proteomes" id="UP001267710"/>
    </source>
</evidence>
<keyword evidence="1" id="KW-0812">Transmembrane</keyword>
<proteinExistence type="predicted"/>
<keyword evidence="1" id="KW-0472">Membrane</keyword>
<feature type="transmembrane region" description="Helical" evidence="1">
    <location>
        <begin position="99"/>
        <end position="117"/>
    </location>
</feature>
<dbReference type="Pfam" id="PF11804">
    <property type="entry name" value="DUF3325"/>
    <property type="match status" value="1"/>
</dbReference>
<dbReference type="EMBL" id="JAVIZX010000001">
    <property type="protein sequence ID" value="MDR6214485.1"/>
    <property type="molecule type" value="Genomic_DNA"/>
</dbReference>
<protein>
    <submittedName>
        <fullName evidence="2">CHASE2 domain-containing sensor protein</fullName>
    </submittedName>
</protein>
<feature type="transmembrane region" description="Helical" evidence="1">
    <location>
        <begin position="71"/>
        <end position="92"/>
    </location>
</feature>
<feature type="transmembrane region" description="Helical" evidence="1">
    <location>
        <begin position="6"/>
        <end position="24"/>
    </location>
</feature>
<evidence type="ECO:0000313" key="2">
    <source>
        <dbReference type="EMBL" id="MDR6214485.1"/>
    </source>
</evidence>
<keyword evidence="1" id="KW-1133">Transmembrane helix</keyword>
<dbReference type="RefSeq" id="WP_309828672.1">
    <property type="nucleotide sequence ID" value="NZ_JAVIZX010000001.1"/>
</dbReference>
<name>A0ABU1IB80_9BURK</name>